<sequence>MIIFLKKMVWKQLPIGTVIDSFKTLLTFEFLPKFKRNTTCFICNCLDRFLCACKPISTKRLQRKGVKSRGCGRKHCGTNCVCSCNRCKKYSSFQKKRVLNTNFLADLAYNHRVSRNQEIVGSQLDNEGKLNKDSNRISIQDPSQDLIKDHRDVSIPKKNGQEWWTSLKHQYMPPLSQGYPEPTRSDCSSVTSGFRSEIPNSFTDSLSVLKSVSAISNLSHTREGLKSESRIECPVGRDHSACARKPSKARTKFRRRSKRNTRRLLGVGQKIGKRKIFKKNYAP</sequence>
<dbReference type="KEGG" id="ccin:112494496"/>
<reference evidence="2" key="1">
    <citation type="submission" date="2025-08" db="UniProtKB">
        <authorList>
            <consortium name="RefSeq"/>
        </authorList>
    </citation>
    <scope>IDENTIFICATION</scope>
</reference>
<dbReference type="AlphaFoldDB" id="A0AAJ7W281"/>
<dbReference type="GeneID" id="112494496"/>
<dbReference type="RefSeq" id="XP_024941706.1">
    <property type="nucleotide sequence ID" value="XM_025085938.1"/>
</dbReference>
<evidence type="ECO:0000313" key="1">
    <source>
        <dbReference type="Proteomes" id="UP000694920"/>
    </source>
</evidence>
<evidence type="ECO:0000313" key="2">
    <source>
        <dbReference type="RefSeq" id="XP_024941706.1"/>
    </source>
</evidence>
<accession>A0AAJ7W281</accession>
<proteinExistence type="predicted"/>
<name>A0AAJ7W281_CEPCN</name>
<gene>
    <name evidence="2" type="primary">LOC112494496</name>
</gene>
<organism evidence="1 2">
    <name type="scientific">Cephus cinctus</name>
    <name type="common">Wheat stem sawfly</name>
    <dbReference type="NCBI Taxonomy" id="211228"/>
    <lineage>
        <taxon>Eukaryota</taxon>
        <taxon>Metazoa</taxon>
        <taxon>Ecdysozoa</taxon>
        <taxon>Arthropoda</taxon>
        <taxon>Hexapoda</taxon>
        <taxon>Insecta</taxon>
        <taxon>Pterygota</taxon>
        <taxon>Neoptera</taxon>
        <taxon>Endopterygota</taxon>
        <taxon>Hymenoptera</taxon>
        <taxon>Cephoidea</taxon>
        <taxon>Cephidae</taxon>
        <taxon>Cephus</taxon>
    </lineage>
</organism>
<protein>
    <submittedName>
        <fullName evidence="2">Uncharacterized protein LOC112494496 isoform X1</fullName>
    </submittedName>
</protein>
<keyword evidence="1" id="KW-1185">Reference proteome</keyword>
<dbReference type="Proteomes" id="UP000694920">
    <property type="component" value="Unplaced"/>
</dbReference>